<dbReference type="AlphaFoldDB" id="A0AAV3NYM0"/>
<protein>
    <submittedName>
        <fullName evidence="1">Uncharacterized protein</fullName>
    </submittedName>
</protein>
<dbReference type="PANTHER" id="PTHR48475">
    <property type="entry name" value="RIBONUCLEASE H"/>
    <property type="match status" value="1"/>
</dbReference>
<evidence type="ECO:0000313" key="2">
    <source>
        <dbReference type="Proteomes" id="UP001454036"/>
    </source>
</evidence>
<gene>
    <name evidence="1" type="ORF">LIER_42805</name>
</gene>
<keyword evidence="2" id="KW-1185">Reference proteome</keyword>
<evidence type="ECO:0000313" key="1">
    <source>
        <dbReference type="EMBL" id="GAA0144420.1"/>
    </source>
</evidence>
<proteinExistence type="predicted"/>
<reference evidence="1 2" key="1">
    <citation type="submission" date="2024-01" db="EMBL/GenBank/DDBJ databases">
        <title>The complete chloroplast genome sequence of Lithospermum erythrorhizon: insights into the phylogenetic relationship among Boraginaceae species and the maternal lineages of purple gromwells.</title>
        <authorList>
            <person name="Okada T."/>
            <person name="Watanabe K."/>
        </authorList>
    </citation>
    <scope>NUCLEOTIDE SEQUENCE [LARGE SCALE GENOMIC DNA]</scope>
</reference>
<comment type="caution">
    <text evidence="1">The sequence shown here is derived from an EMBL/GenBank/DDBJ whole genome shotgun (WGS) entry which is preliminary data.</text>
</comment>
<accession>A0AAV3NYM0</accession>
<dbReference type="EMBL" id="BAABME010031121">
    <property type="protein sequence ID" value="GAA0144420.1"/>
    <property type="molecule type" value="Genomic_DNA"/>
</dbReference>
<name>A0AAV3NYM0_LITER</name>
<organism evidence="1 2">
    <name type="scientific">Lithospermum erythrorhizon</name>
    <name type="common">Purple gromwell</name>
    <name type="synonym">Lithospermum officinale var. erythrorhizon</name>
    <dbReference type="NCBI Taxonomy" id="34254"/>
    <lineage>
        <taxon>Eukaryota</taxon>
        <taxon>Viridiplantae</taxon>
        <taxon>Streptophyta</taxon>
        <taxon>Embryophyta</taxon>
        <taxon>Tracheophyta</taxon>
        <taxon>Spermatophyta</taxon>
        <taxon>Magnoliopsida</taxon>
        <taxon>eudicotyledons</taxon>
        <taxon>Gunneridae</taxon>
        <taxon>Pentapetalae</taxon>
        <taxon>asterids</taxon>
        <taxon>lamiids</taxon>
        <taxon>Boraginales</taxon>
        <taxon>Boraginaceae</taxon>
        <taxon>Boraginoideae</taxon>
        <taxon>Lithospermeae</taxon>
        <taxon>Lithospermum</taxon>
    </lineage>
</organism>
<sequence>MVLPDNAFELYGENPFQPSLWNRSGAPHRGLPASIRQIGYNEEKNVERMRQLIDFTDELRDQALCHMQEQKQMMSRFFNRRVKNRQFSIGDLVLRVLEASQPKNRNKLNPKWEGPYPVRRVIGPRT</sequence>
<dbReference type="Proteomes" id="UP001454036">
    <property type="component" value="Unassembled WGS sequence"/>
</dbReference>
<dbReference type="PANTHER" id="PTHR48475:SF2">
    <property type="entry name" value="RIBONUCLEASE H"/>
    <property type="match status" value="1"/>
</dbReference>